<sequence length="47" mass="5394">MLNDIIATLTTRDKLYTVSICHIGRTVPNKQESGVRDYFKKQKILQG</sequence>
<dbReference type="Gramene" id="rna13417">
    <property type="protein sequence ID" value="RHN65567.1"/>
    <property type="gene ID" value="gene13417"/>
</dbReference>
<organism evidence="1">
    <name type="scientific">Medicago truncatula</name>
    <name type="common">Barrel medic</name>
    <name type="synonym">Medicago tribuloides</name>
    <dbReference type="NCBI Taxonomy" id="3880"/>
    <lineage>
        <taxon>Eukaryota</taxon>
        <taxon>Viridiplantae</taxon>
        <taxon>Streptophyta</taxon>
        <taxon>Embryophyta</taxon>
        <taxon>Tracheophyta</taxon>
        <taxon>Spermatophyta</taxon>
        <taxon>Magnoliopsida</taxon>
        <taxon>eudicotyledons</taxon>
        <taxon>Gunneridae</taxon>
        <taxon>Pentapetalae</taxon>
        <taxon>rosids</taxon>
        <taxon>fabids</taxon>
        <taxon>Fabales</taxon>
        <taxon>Fabaceae</taxon>
        <taxon>Papilionoideae</taxon>
        <taxon>50 kb inversion clade</taxon>
        <taxon>NPAAA clade</taxon>
        <taxon>Hologalegina</taxon>
        <taxon>IRL clade</taxon>
        <taxon>Trifolieae</taxon>
        <taxon>Medicago</taxon>
    </lineage>
</organism>
<dbReference type="EMBL" id="PSQE01000003">
    <property type="protein sequence ID" value="RHN65567.1"/>
    <property type="molecule type" value="Genomic_DNA"/>
</dbReference>
<gene>
    <name evidence="1" type="ORF">MtrunA17_Chr3g0081271</name>
</gene>
<protein>
    <submittedName>
        <fullName evidence="1">Uncharacterized protein</fullName>
    </submittedName>
</protein>
<proteinExistence type="predicted"/>
<name>A0A396IRJ2_MEDTR</name>
<dbReference type="Proteomes" id="UP000265566">
    <property type="component" value="Chromosome 3"/>
</dbReference>
<comment type="caution">
    <text evidence="1">The sequence shown here is derived from an EMBL/GenBank/DDBJ whole genome shotgun (WGS) entry which is preliminary data.</text>
</comment>
<reference evidence="1" key="1">
    <citation type="journal article" date="2018" name="Nat. Plants">
        <title>Whole-genome landscape of Medicago truncatula symbiotic genes.</title>
        <authorList>
            <person name="Pecrix Y."/>
            <person name="Gamas P."/>
            <person name="Carrere S."/>
        </authorList>
    </citation>
    <scope>NUCLEOTIDE SEQUENCE</scope>
    <source>
        <tissue evidence="1">Leaves</tissue>
    </source>
</reference>
<evidence type="ECO:0000313" key="1">
    <source>
        <dbReference type="EMBL" id="RHN65567.1"/>
    </source>
</evidence>
<dbReference type="AlphaFoldDB" id="A0A396IRJ2"/>
<accession>A0A396IRJ2</accession>